<dbReference type="InterPro" id="IPR035906">
    <property type="entry name" value="MetI-like_sf"/>
</dbReference>
<comment type="similarity">
    <text evidence="7">Belongs to the binding-protein-dependent transport system permease family.</text>
</comment>
<evidence type="ECO:0000256" key="4">
    <source>
        <dbReference type="ARBA" id="ARBA00022692"/>
    </source>
</evidence>
<feature type="transmembrane region" description="Helical" evidence="7">
    <location>
        <begin position="140"/>
        <end position="159"/>
    </location>
</feature>
<evidence type="ECO:0000256" key="6">
    <source>
        <dbReference type="ARBA" id="ARBA00023136"/>
    </source>
</evidence>
<protein>
    <submittedName>
        <fullName evidence="9">ABC transporter permease</fullName>
    </submittedName>
</protein>
<proteinExistence type="inferred from homology"/>
<dbReference type="RefSeq" id="WP_128776854.1">
    <property type="nucleotide sequence ID" value="NZ_RYFI01000005.1"/>
</dbReference>
<sequence>MAEAARLAPPPGLAIAGDLPDVIPARKPLKGFLGFVRRRPAVAFGGGLLIAMVFVAVFAPFLGTVDPGVLATSKRLRPPSAEAWFGTDMLGRDLYSRVLYGARVSLIVGFSVAALASLIGLAIGLVSGMVRWVDGIVMRLIDGLMSIPPILLAVALMALTRGSLQNVVIAITVAEIPRVARLVRGVVLSLREQPYVDAAVAAGTPTPMIVIRHILPNTIAPMTVQATYICASAMIVEAILSFIGAGVPPITPSWGNIMAEGRALWQVKPTIVFFPAIFLSLTVLAVNLLGDGLRDALDPRMAKSL</sequence>
<feature type="transmembrane region" description="Helical" evidence="7">
    <location>
        <begin position="227"/>
        <end position="251"/>
    </location>
</feature>
<gene>
    <name evidence="9" type="ORF">EK403_07360</name>
</gene>
<evidence type="ECO:0000313" key="9">
    <source>
        <dbReference type="EMBL" id="RXF74178.1"/>
    </source>
</evidence>
<comment type="subcellular location">
    <subcellularLocation>
        <location evidence="1 7">Cell membrane</location>
        <topology evidence="1 7">Multi-pass membrane protein</topology>
    </subcellularLocation>
</comment>
<feature type="transmembrane region" description="Helical" evidence="7">
    <location>
        <begin position="104"/>
        <end position="128"/>
    </location>
</feature>
<keyword evidence="5 7" id="KW-1133">Transmembrane helix</keyword>
<dbReference type="EMBL" id="RYFI01000005">
    <property type="protein sequence ID" value="RXF74178.1"/>
    <property type="molecule type" value="Genomic_DNA"/>
</dbReference>
<dbReference type="SUPFAM" id="SSF161098">
    <property type="entry name" value="MetI-like"/>
    <property type="match status" value="1"/>
</dbReference>
<dbReference type="PROSITE" id="PS50928">
    <property type="entry name" value="ABC_TM1"/>
    <property type="match status" value="1"/>
</dbReference>
<name>A0A4Q0MKP3_9HYPH</name>
<evidence type="ECO:0000259" key="8">
    <source>
        <dbReference type="PROSITE" id="PS50928"/>
    </source>
</evidence>
<dbReference type="GO" id="GO:0005886">
    <property type="term" value="C:plasma membrane"/>
    <property type="evidence" value="ECO:0007669"/>
    <property type="project" value="UniProtKB-SubCell"/>
</dbReference>
<keyword evidence="2 7" id="KW-0813">Transport</keyword>
<dbReference type="InterPro" id="IPR000515">
    <property type="entry name" value="MetI-like"/>
</dbReference>
<feature type="domain" description="ABC transmembrane type-1" evidence="8">
    <location>
        <begin position="106"/>
        <end position="290"/>
    </location>
</feature>
<comment type="caution">
    <text evidence="9">The sequence shown here is derived from an EMBL/GenBank/DDBJ whole genome shotgun (WGS) entry which is preliminary data.</text>
</comment>
<evidence type="ECO:0000256" key="7">
    <source>
        <dbReference type="RuleBase" id="RU363032"/>
    </source>
</evidence>
<reference evidence="9 10" key="1">
    <citation type="submission" date="2018-12" db="EMBL/GenBank/DDBJ databases">
        <title>bacterium Hansschlegelia zhihuaiae S113.</title>
        <authorList>
            <person name="He J."/>
        </authorList>
    </citation>
    <scope>NUCLEOTIDE SEQUENCE [LARGE SCALE GENOMIC DNA]</scope>
    <source>
        <strain evidence="9 10">S 113</strain>
    </source>
</reference>
<dbReference type="Pfam" id="PF00528">
    <property type="entry name" value="BPD_transp_1"/>
    <property type="match status" value="1"/>
</dbReference>
<evidence type="ECO:0000256" key="2">
    <source>
        <dbReference type="ARBA" id="ARBA00022448"/>
    </source>
</evidence>
<dbReference type="Proteomes" id="UP000289708">
    <property type="component" value="Unassembled WGS sequence"/>
</dbReference>
<feature type="transmembrane region" description="Helical" evidence="7">
    <location>
        <begin position="41"/>
        <end position="62"/>
    </location>
</feature>
<evidence type="ECO:0000256" key="5">
    <source>
        <dbReference type="ARBA" id="ARBA00022989"/>
    </source>
</evidence>
<dbReference type="PANTHER" id="PTHR43386">
    <property type="entry name" value="OLIGOPEPTIDE TRANSPORT SYSTEM PERMEASE PROTEIN APPC"/>
    <property type="match status" value="1"/>
</dbReference>
<keyword evidence="3" id="KW-1003">Cell membrane</keyword>
<evidence type="ECO:0000313" key="10">
    <source>
        <dbReference type="Proteomes" id="UP000289708"/>
    </source>
</evidence>
<dbReference type="OrthoDB" id="9805884at2"/>
<dbReference type="PANTHER" id="PTHR43386:SF6">
    <property type="entry name" value="ABC TRANSPORTER PERMEASE PROTEIN"/>
    <property type="match status" value="1"/>
</dbReference>
<dbReference type="AlphaFoldDB" id="A0A4Q0MKP3"/>
<dbReference type="CDD" id="cd06261">
    <property type="entry name" value="TM_PBP2"/>
    <property type="match status" value="1"/>
</dbReference>
<evidence type="ECO:0000256" key="3">
    <source>
        <dbReference type="ARBA" id="ARBA00022475"/>
    </source>
</evidence>
<keyword evidence="6 7" id="KW-0472">Membrane</keyword>
<evidence type="ECO:0000256" key="1">
    <source>
        <dbReference type="ARBA" id="ARBA00004651"/>
    </source>
</evidence>
<keyword evidence="10" id="KW-1185">Reference proteome</keyword>
<dbReference type="Gene3D" id="1.10.3720.10">
    <property type="entry name" value="MetI-like"/>
    <property type="match status" value="1"/>
</dbReference>
<dbReference type="GO" id="GO:0055085">
    <property type="term" value="P:transmembrane transport"/>
    <property type="evidence" value="ECO:0007669"/>
    <property type="project" value="InterPro"/>
</dbReference>
<dbReference type="InterPro" id="IPR050366">
    <property type="entry name" value="BP-dependent_transpt_permease"/>
</dbReference>
<accession>A0A4Q0MKP3</accession>
<feature type="transmembrane region" description="Helical" evidence="7">
    <location>
        <begin position="271"/>
        <end position="290"/>
    </location>
</feature>
<keyword evidence="4 7" id="KW-0812">Transmembrane</keyword>
<organism evidence="9 10">
    <name type="scientific">Hansschlegelia zhihuaiae</name>
    <dbReference type="NCBI Taxonomy" id="405005"/>
    <lineage>
        <taxon>Bacteria</taxon>
        <taxon>Pseudomonadati</taxon>
        <taxon>Pseudomonadota</taxon>
        <taxon>Alphaproteobacteria</taxon>
        <taxon>Hyphomicrobiales</taxon>
        <taxon>Methylopilaceae</taxon>
        <taxon>Hansschlegelia</taxon>
    </lineage>
</organism>